<dbReference type="EMBL" id="MHMW01000010">
    <property type="protein sequence ID" value="OGZ34419.1"/>
    <property type="molecule type" value="Genomic_DNA"/>
</dbReference>
<evidence type="ECO:0000313" key="9">
    <source>
        <dbReference type="Proteomes" id="UP000179099"/>
    </source>
</evidence>
<evidence type="ECO:0000256" key="4">
    <source>
        <dbReference type="ARBA" id="ARBA00023136"/>
    </source>
</evidence>
<keyword evidence="1 7" id="KW-1003">Cell membrane</keyword>
<dbReference type="AlphaFoldDB" id="A0A1G2F8L9"/>
<evidence type="ECO:0000256" key="3">
    <source>
        <dbReference type="ARBA" id="ARBA00022989"/>
    </source>
</evidence>
<keyword evidence="2 7" id="KW-0812">Transmembrane</keyword>
<dbReference type="Gene3D" id="3.30.1490.480">
    <property type="entry name" value="Endolytic murein transglycosylase"/>
    <property type="match status" value="1"/>
</dbReference>
<comment type="similarity">
    <text evidence="7">Belongs to the transglycosylase MltG family.</text>
</comment>
<comment type="function">
    <text evidence="7">Functions as a peptidoglycan terminase that cleaves nascent peptidoglycan strands endolytically to terminate their elongation.</text>
</comment>
<evidence type="ECO:0000256" key="1">
    <source>
        <dbReference type="ARBA" id="ARBA00022475"/>
    </source>
</evidence>
<feature type="site" description="Important for catalytic activity" evidence="7">
    <location>
        <position position="224"/>
    </location>
</feature>
<evidence type="ECO:0000256" key="7">
    <source>
        <dbReference type="HAMAP-Rule" id="MF_02065"/>
    </source>
</evidence>
<dbReference type="EC" id="4.2.2.29" evidence="7"/>
<protein>
    <recommendedName>
        <fullName evidence="7">Endolytic murein transglycosylase</fullName>
        <ecNumber evidence="7">4.2.2.29</ecNumber>
    </recommendedName>
    <alternativeName>
        <fullName evidence="7">Peptidoglycan lytic transglycosylase</fullName>
    </alternativeName>
    <alternativeName>
        <fullName evidence="7">Peptidoglycan polymerization terminase</fullName>
    </alternativeName>
</protein>
<keyword evidence="6 7" id="KW-0961">Cell wall biogenesis/degradation</keyword>
<name>A0A1G2F8L9_9BACT</name>
<dbReference type="CDD" id="cd08010">
    <property type="entry name" value="MltG_like"/>
    <property type="match status" value="1"/>
</dbReference>
<accession>A0A1G2F8L9</accession>
<dbReference type="GO" id="GO:0009252">
    <property type="term" value="P:peptidoglycan biosynthetic process"/>
    <property type="evidence" value="ECO:0007669"/>
    <property type="project" value="UniProtKB-UniRule"/>
</dbReference>
<keyword evidence="4 7" id="KW-0472">Membrane</keyword>
<dbReference type="GO" id="GO:0008932">
    <property type="term" value="F:lytic endotransglycosylase activity"/>
    <property type="evidence" value="ECO:0007669"/>
    <property type="project" value="UniProtKB-UniRule"/>
</dbReference>
<dbReference type="GO" id="GO:0005886">
    <property type="term" value="C:plasma membrane"/>
    <property type="evidence" value="ECO:0007669"/>
    <property type="project" value="UniProtKB-UniRule"/>
</dbReference>
<reference evidence="8 9" key="1">
    <citation type="journal article" date="2016" name="Nat. Commun.">
        <title>Thousands of microbial genomes shed light on interconnected biogeochemical processes in an aquifer system.</title>
        <authorList>
            <person name="Anantharaman K."/>
            <person name="Brown C.T."/>
            <person name="Hug L.A."/>
            <person name="Sharon I."/>
            <person name="Castelle C.J."/>
            <person name="Probst A.J."/>
            <person name="Thomas B.C."/>
            <person name="Singh A."/>
            <person name="Wilkins M.J."/>
            <person name="Karaoz U."/>
            <person name="Brodie E.L."/>
            <person name="Williams K.H."/>
            <person name="Hubbard S.S."/>
            <person name="Banfield J.F."/>
        </authorList>
    </citation>
    <scope>NUCLEOTIDE SEQUENCE [LARGE SCALE GENOMIC DNA]</scope>
</reference>
<evidence type="ECO:0000313" key="8">
    <source>
        <dbReference type="EMBL" id="OGZ34419.1"/>
    </source>
</evidence>
<dbReference type="Gene3D" id="3.30.160.60">
    <property type="entry name" value="Classic Zinc Finger"/>
    <property type="match status" value="1"/>
</dbReference>
<keyword evidence="3 7" id="KW-1133">Transmembrane helix</keyword>
<dbReference type="PANTHER" id="PTHR30518:SF2">
    <property type="entry name" value="ENDOLYTIC MUREIN TRANSGLYCOSYLASE"/>
    <property type="match status" value="1"/>
</dbReference>
<dbReference type="Proteomes" id="UP000179099">
    <property type="component" value="Unassembled WGS sequence"/>
</dbReference>
<comment type="caution">
    <text evidence="8">The sequence shown here is derived from an EMBL/GenBank/DDBJ whole genome shotgun (WGS) entry which is preliminary data.</text>
</comment>
<dbReference type="NCBIfam" id="TIGR00247">
    <property type="entry name" value="endolytic transglycosylase MltG"/>
    <property type="match status" value="1"/>
</dbReference>
<comment type="catalytic activity">
    <reaction evidence="7">
        <text>a peptidoglycan chain = a peptidoglycan chain with N-acetyl-1,6-anhydromuramyl-[peptide] at the reducing end + a peptidoglycan chain with N-acetylglucosamine at the non-reducing end.</text>
        <dbReference type="EC" id="4.2.2.29"/>
    </reaction>
</comment>
<dbReference type="HAMAP" id="MF_02065">
    <property type="entry name" value="MltG"/>
    <property type="match status" value="1"/>
</dbReference>
<proteinExistence type="inferred from homology"/>
<dbReference type="InterPro" id="IPR003770">
    <property type="entry name" value="MLTG-like"/>
</dbReference>
<evidence type="ECO:0000256" key="6">
    <source>
        <dbReference type="ARBA" id="ARBA00023316"/>
    </source>
</evidence>
<dbReference type="STRING" id="1801992.A2Y98_03820"/>
<organism evidence="8 9">
    <name type="scientific">Candidatus Portnoybacteria bacterium RBG_19FT_COMBO_36_7</name>
    <dbReference type="NCBI Taxonomy" id="1801992"/>
    <lineage>
        <taxon>Bacteria</taxon>
        <taxon>Candidatus Portnoyibacteriota</taxon>
    </lineage>
</organism>
<dbReference type="PANTHER" id="PTHR30518">
    <property type="entry name" value="ENDOLYTIC MUREIN TRANSGLYCOSYLASE"/>
    <property type="match status" value="1"/>
</dbReference>
<sequence>MFKIIIYFFISVILLLALGMISAVYGLYQFYAPVGGSQGRTIEIQEGETVKQIARNLEEENLIRSNFWFEIYVWLSQTQNKLQAGRYSISQNSSLVQIAQIISQGKVTEKDIWVTIPEGFRLAQAQARLVGAGLGVAEGMDKAIVSDYSVNYLFLSDAPPRANLEGFLFPDTYKFKEEAAQQGILIKMLDNFDKKLTSQMRQDIAKQNRSIFEMITMASILEKEVKTASDLKIVSGIFWKRINDNYPLETDATLSYIFNDKEGSHTIEQTKVDSPYNTYKYIGLPPGPISNPGLSAIEAAIYPQESDYYFFLTKPDTGEAIFSKTLEEHNLNKAKYLK</sequence>
<evidence type="ECO:0000256" key="2">
    <source>
        <dbReference type="ARBA" id="ARBA00022692"/>
    </source>
</evidence>
<dbReference type="Pfam" id="PF02618">
    <property type="entry name" value="YceG"/>
    <property type="match status" value="1"/>
</dbReference>
<dbReference type="GO" id="GO:0071555">
    <property type="term" value="P:cell wall organization"/>
    <property type="evidence" value="ECO:0007669"/>
    <property type="project" value="UniProtKB-KW"/>
</dbReference>
<keyword evidence="5 7" id="KW-0456">Lyase</keyword>
<evidence type="ECO:0000256" key="5">
    <source>
        <dbReference type="ARBA" id="ARBA00023239"/>
    </source>
</evidence>
<gene>
    <name evidence="7" type="primary">mltG</name>
    <name evidence="8" type="ORF">A2Y98_03820</name>
</gene>